<dbReference type="PANTHER" id="PTHR43782:SF3">
    <property type="entry name" value="ARGINASE"/>
    <property type="match status" value="1"/>
</dbReference>
<dbReference type="PROSITE" id="PS51409">
    <property type="entry name" value="ARGINASE_2"/>
    <property type="match status" value="1"/>
</dbReference>
<reference evidence="11" key="1">
    <citation type="journal article" date="2019" name="Int. J. Syst. Evol. Microbiol.">
        <title>The Global Catalogue of Microorganisms (GCM) 10K type strain sequencing project: providing services to taxonomists for standard genome sequencing and annotation.</title>
        <authorList>
            <consortium name="The Broad Institute Genomics Platform"/>
            <consortium name="The Broad Institute Genome Sequencing Center for Infectious Disease"/>
            <person name="Wu L."/>
            <person name="Ma J."/>
        </authorList>
    </citation>
    <scope>NUCLEOTIDE SEQUENCE [LARGE SCALE GENOMIC DNA]</scope>
    <source>
        <strain evidence="11">NBRC 103166</strain>
    </source>
</reference>
<evidence type="ECO:0000256" key="1">
    <source>
        <dbReference type="ARBA" id="ARBA00001936"/>
    </source>
</evidence>
<evidence type="ECO:0000256" key="8">
    <source>
        <dbReference type="ARBA" id="ARBA00023211"/>
    </source>
</evidence>
<proteinExistence type="inferred from homology"/>
<keyword evidence="7" id="KW-0378">Hydrolase</keyword>
<accession>A0ABQ6E3S6</accession>
<dbReference type="PRINTS" id="PR00116">
    <property type="entry name" value="ARGINASE"/>
</dbReference>
<dbReference type="Pfam" id="PF00491">
    <property type="entry name" value="Arginase"/>
    <property type="match status" value="1"/>
</dbReference>
<keyword evidence="8" id="KW-0464">Manganese</keyword>
<dbReference type="InterPro" id="IPR014033">
    <property type="entry name" value="Arginase"/>
</dbReference>
<dbReference type="EC" id="3.5.3.1" evidence="3"/>
<organism evidence="10 11">
    <name type="scientific">Psychromonas marina</name>
    <dbReference type="NCBI Taxonomy" id="88364"/>
    <lineage>
        <taxon>Bacteria</taxon>
        <taxon>Pseudomonadati</taxon>
        <taxon>Pseudomonadota</taxon>
        <taxon>Gammaproteobacteria</taxon>
        <taxon>Alteromonadales</taxon>
        <taxon>Psychromonadaceae</taxon>
        <taxon>Psychromonas</taxon>
    </lineage>
</organism>
<evidence type="ECO:0000256" key="2">
    <source>
        <dbReference type="ARBA" id="ARBA00005098"/>
    </source>
</evidence>
<evidence type="ECO:0000256" key="4">
    <source>
        <dbReference type="ARBA" id="ARBA00018123"/>
    </source>
</evidence>
<comment type="similarity">
    <text evidence="9">Belongs to the arginase family.</text>
</comment>
<dbReference type="EMBL" id="BSPQ01000017">
    <property type="protein sequence ID" value="GLS92039.1"/>
    <property type="molecule type" value="Genomic_DNA"/>
</dbReference>
<evidence type="ECO:0000256" key="3">
    <source>
        <dbReference type="ARBA" id="ARBA00012168"/>
    </source>
</evidence>
<dbReference type="InterPro" id="IPR006035">
    <property type="entry name" value="Ureohydrolase"/>
</dbReference>
<evidence type="ECO:0000313" key="10">
    <source>
        <dbReference type="EMBL" id="GLS92039.1"/>
    </source>
</evidence>
<dbReference type="PANTHER" id="PTHR43782">
    <property type="entry name" value="ARGINASE"/>
    <property type="match status" value="1"/>
</dbReference>
<dbReference type="SUPFAM" id="SSF52768">
    <property type="entry name" value="Arginase/deacetylase"/>
    <property type="match status" value="1"/>
</dbReference>
<dbReference type="InterPro" id="IPR023696">
    <property type="entry name" value="Ureohydrolase_dom_sf"/>
</dbReference>
<keyword evidence="11" id="KW-1185">Reference proteome</keyword>
<evidence type="ECO:0000313" key="11">
    <source>
        <dbReference type="Proteomes" id="UP001157353"/>
    </source>
</evidence>
<evidence type="ECO:0000256" key="5">
    <source>
        <dbReference type="ARBA" id="ARBA00022503"/>
    </source>
</evidence>
<keyword evidence="6" id="KW-0479">Metal-binding</keyword>
<comment type="caution">
    <text evidence="10">The sequence shown here is derived from an EMBL/GenBank/DDBJ whole genome shotgun (WGS) entry which is preliminary data.</text>
</comment>
<dbReference type="CDD" id="cd09989">
    <property type="entry name" value="Arginase"/>
    <property type="match status" value="1"/>
</dbReference>
<protein>
    <recommendedName>
        <fullName evidence="4">Arginase</fullName>
        <ecNumber evidence="3">3.5.3.1</ecNumber>
    </recommendedName>
</protein>
<name>A0ABQ6E3S6_9GAMM</name>
<sequence>MTFNKCIIVECDLGGFKKGASQGGDAVVLQLKNKPELLNVIKTPNCILRKSNTPQSHYLDEINQCLDSLSRDVSDFLQENVEDKLIVFSGDHSTACGTLAGVKNAYPNKRIGAIWIDAHGDIHSPYTSDSGNMHGMPVAAAMGLDHKEIAVNKLDNVTNSLWENTKSICNQAIQPADFVYIGIRDLDKVEWDIIELHDIKYYSVEEVKVVGGAGIAQQTLDHLSLCDFIYISFDIDSLDSSLVPGTGMPADNGLSLDCVKSIFDTLLRSKKIKALEVVEVNPLLDTNNKTTKTIASLLDDFM</sequence>
<evidence type="ECO:0000256" key="7">
    <source>
        <dbReference type="ARBA" id="ARBA00022801"/>
    </source>
</evidence>
<comment type="pathway">
    <text evidence="2">Nitrogen metabolism; urea cycle; L-ornithine and urea from L-arginine: step 1/1.</text>
</comment>
<dbReference type="Gene3D" id="3.40.800.10">
    <property type="entry name" value="Ureohydrolase domain"/>
    <property type="match status" value="1"/>
</dbReference>
<keyword evidence="5" id="KW-0056">Arginine metabolism</keyword>
<comment type="cofactor">
    <cofactor evidence="1">
        <name>Mn(2+)</name>
        <dbReference type="ChEBI" id="CHEBI:29035"/>
    </cofactor>
</comment>
<dbReference type="RefSeq" id="WP_284205134.1">
    <property type="nucleotide sequence ID" value="NZ_BSPQ01000017.1"/>
</dbReference>
<gene>
    <name evidence="10" type="primary">rocF</name>
    <name evidence="10" type="ORF">GCM10007916_31090</name>
</gene>
<evidence type="ECO:0000256" key="9">
    <source>
        <dbReference type="PROSITE-ProRule" id="PRU00742"/>
    </source>
</evidence>
<evidence type="ECO:0000256" key="6">
    <source>
        <dbReference type="ARBA" id="ARBA00022723"/>
    </source>
</evidence>
<dbReference type="Proteomes" id="UP001157353">
    <property type="component" value="Unassembled WGS sequence"/>
</dbReference>